<dbReference type="Proteomes" id="UP001055553">
    <property type="component" value="Chromosome"/>
</dbReference>
<dbReference type="InterPro" id="IPR015867">
    <property type="entry name" value="N-reg_PII/ATP_PRibTrfase_C"/>
</dbReference>
<keyword evidence="3" id="KW-1185">Reference proteome</keyword>
<evidence type="ECO:0000313" key="2">
    <source>
        <dbReference type="EMBL" id="BBL45316.1"/>
    </source>
</evidence>
<dbReference type="InterPro" id="IPR004323">
    <property type="entry name" value="Ion_tolerance_CutA"/>
</dbReference>
<evidence type="ECO:0000313" key="3">
    <source>
        <dbReference type="Proteomes" id="UP001055553"/>
    </source>
</evidence>
<reference evidence="3" key="1">
    <citation type="journal article" date="2022" name="Int. J. Syst. Evol. Microbiol.">
        <title>Nanobdella aerobiophila gen. nov., sp. nov., a thermoacidophilic, obligate ectosymbiotic archaeon, and proposal of Nanobdellaceae fam. nov., Nanobdellales ord. nov. and Nanobdellia class. nov.</title>
        <authorList>
            <person name="Kato S."/>
            <person name="Ogasawara A."/>
            <person name="Itoh T."/>
            <person name="Sakai H.D."/>
            <person name="Shimizu M."/>
            <person name="Yuki M."/>
            <person name="Kaneko M."/>
            <person name="Takashina T."/>
            <person name="Ohkuma M."/>
        </authorList>
    </citation>
    <scope>NUCLEOTIDE SEQUENCE [LARGE SCALE GENOMIC DNA]</scope>
    <source>
        <strain evidence="3">MJ1</strain>
    </source>
</reference>
<dbReference type="PANTHER" id="PTHR23419:SF8">
    <property type="entry name" value="FI09726P"/>
    <property type="match status" value="1"/>
</dbReference>
<comment type="similarity">
    <text evidence="1">Belongs to the CutA family.</text>
</comment>
<dbReference type="Pfam" id="PF03091">
    <property type="entry name" value="CutA1"/>
    <property type="match status" value="1"/>
</dbReference>
<accession>A0A915SKG6</accession>
<sequence>MILVISFVPSGKGKEISRKILEKRLALNISIKSVSTIKIEEENIKEEEQDLLIISTRKELFDILKDFMKSMNICKVPEIIEIKVDDVNKEYLDILELETSIKKVKNA</sequence>
<dbReference type="KEGG" id="naer:MJ1_0142"/>
<protein>
    <submittedName>
        <fullName evidence="2">Divalent-cation tolerance protein CutA</fullName>
    </submittedName>
</protein>
<dbReference type="EMBL" id="AP019769">
    <property type="protein sequence ID" value="BBL45316.1"/>
    <property type="molecule type" value="Genomic_DNA"/>
</dbReference>
<proteinExistence type="inferred from homology"/>
<dbReference type="InterPro" id="IPR011322">
    <property type="entry name" value="N-reg_PII-like_a/b"/>
</dbReference>
<organism evidence="2 3">
    <name type="scientific">Nanobdella aerobiophila</name>
    <dbReference type="NCBI Taxonomy" id="2586965"/>
    <lineage>
        <taxon>Archaea</taxon>
        <taxon>Nanobdellota</taxon>
        <taxon>Nanobdellia</taxon>
        <taxon>Nanobdellales</taxon>
        <taxon>Nanobdellaceae</taxon>
        <taxon>Nanobdella</taxon>
    </lineage>
</organism>
<evidence type="ECO:0000256" key="1">
    <source>
        <dbReference type="ARBA" id="ARBA00010169"/>
    </source>
</evidence>
<dbReference type="GeneID" id="74568093"/>
<dbReference type="GO" id="GO:0010038">
    <property type="term" value="P:response to metal ion"/>
    <property type="evidence" value="ECO:0007669"/>
    <property type="project" value="InterPro"/>
</dbReference>
<dbReference type="SUPFAM" id="SSF54913">
    <property type="entry name" value="GlnB-like"/>
    <property type="match status" value="1"/>
</dbReference>
<dbReference type="Gene3D" id="3.30.70.120">
    <property type="match status" value="1"/>
</dbReference>
<name>A0A915SKG6_9ARCH</name>
<gene>
    <name evidence="2" type="ORF">MJ1_0142</name>
</gene>
<dbReference type="RefSeq" id="WP_258393355.1">
    <property type="nucleotide sequence ID" value="NZ_AP019769.1"/>
</dbReference>
<dbReference type="AlphaFoldDB" id="A0A915SKG6"/>
<dbReference type="GO" id="GO:0005507">
    <property type="term" value="F:copper ion binding"/>
    <property type="evidence" value="ECO:0007669"/>
    <property type="project" value="TreeGrafter"/>
</dbReference>
<dbReference type="PANTHER" id="PTHR23419">
    <property type="entry name" value="DIVALENT CATION TOLERANCE CUTA-RELATED"/>
    <property type="match status" value="1"/>
</dbReference>